<dbReference type="PANTHER" id="PTHR10963:SF55">
    <property type="entry name" value="GLYCOSIDE HYDROLASE FAMILY 16 PROTEIN"/>
    <property type="match status" value="1"/>
</dbReference>
<dbReference type="Proteomes" id="UP001496674">
    <property type="component" value="Chromosome"/>
</dbReference>
<evidence type="ECO:0000259" key="2">
    <source>
        <dbReference type="PROSITE" id="PS51762"/>
    </source>
</evidence>
<dbReference type="Gene3D" id="2.60.120.200">
    <property type="match status" value="1"/>
</dbReference>
<dbReference type="EMBL" id="AP028055">
    <property type="protein sequence ID" value="BEH00192.1"/>
    <property type="molecule type" value="Genomic_DNA"/>
</dbReference>
<dbReference type="PROSITE" id="PS51762">
    <property type="entry name" value="GH16_2"/>
    <property type="match status" value="1"/>
</dbReference>
<accession>A0ABM8IKM0</accession>
<evidence type="ECO:0000313" key="3">
    <source>
        <dbReference type="EMBL" id="BEH00192.1"/>
    </source>
</evidence>
<dbReference type="PANTHER" id="PTHR10963">
    <property type="entry name" value="GLYCOSYL HYDROLASE-RELATED"/>
    <property type="match status" value="1"/>
</dbReference>
<dbReference type="SUPFAM" id="SSF49899">
    <property type="entry name" value="Concanavalin A-like lectins/glucanases"/>
    <property type="match status" value="1"/>
</dbReference>
<dbReference type="InterPro" id="IPR050546">
    <property type="entry name" value="Glycosyl_Hydrlase_16"/>
</dbReference>
<dbReference type="Pfam" id="PF00722">
    <property type="entry name" value="Glyco_hydro_16"/>
    <property type="match status" value="1"/>
</dbReference>
<keyword evidence="4" id="KW-1185">Reference proteome</keyword>
<dbReference type="InterPro" id="IPR013320">
    <property type="entry name" value="ConA-like_dom_sf"/>
</dbReference>
<feature type="domain" description="GH16" evidence="2">
    <location>
        <begin position="7"/>
        <end position="244"/>
    </location>
</feature>
<sequence>MFMSCSKEPDNSLTPAHILSNYHLAWSDEFDGSSVDLSKWNYRAENTVRNYATVSRNTISMDGKGNVSLKVTKDNSGKYFVGQLGTQGIYETTYGYFECRAKMNAQIGPHVAFWLQSAEMGKVGDPVKNGTEIDVFEYHRKTPGTVYHNLHWDGYGVDHKTTGKQIPVAAIGAGFHTFGLEWTKDAYIFYVDGEETWRSSSAVSQHKEYLILSTELTGWGGDPALGNFPDEVLFDYVRVYKSNY</sequence>
<dbReference type="CDD" id="cd08023">
    <property type="entry name" value="GH16_laminarinase_like"/>
    <property type="match status" value="1"/>
</dbReference>
<gene>
    <name evidence="3" type="ORF">BSYN_24560</name>
</gene>
<evidence type="ECO:0000256" key="1">
    <source>
        <dbReference type="ARBA" id="ARBA00006865"/>
    </source>
</evidence>
<dbReference type="InterPro" id="IPR000757">
    <property type="entry name" value="Beta-glucanase-like"/>
</dbReference>
<name>A0ABM8IKM0_9BACE</name>
<protein>
    <recommendedName>
        <fullName evidence="2">GH16 domain-containing protein</fullName>
    </recommendedName>
</protein>
<organism evidence="3 4">
    <name type="scientific">Bacteroides sedimenti</name>
    <dbReference type="NCBI Taxonomy" id="2136147"/>
    <lineage>
        <taxon>Bacteria</taxon>
        <taxon>Pseudomonadati</taxon>
        <taxon>Bacteroidota</taxon>
        <taxon>Bacteroidia</taxon>
        <taxon>Bacteroidales</taxon>
        <taxon>Bacteroidaceae</taxon>
        <taxon>Bacteroides</taxon>
    </lineage>
</organism>
<proteinExistence type="inferred from homology"/>
<comment type="similarity">
    <text evidence="1">Belongs to the glycosyl hydrolase 16 family.</text>
</comment>
<evidence type="ECO:0000313" key="4">
    <source>
        <dbReference type="Proteomes" id="UP001496674"/>
    </source>
</evidence>
<reference evidence="3 4" key="1">
    <citation type="submission" date="2023-04" db="EMBL/GenBank/DDBJ databases">
        <title>Draft genome sequence of acteroides sedimenti strain YN3PY1.</title>
        <authorList>
            <person name="Yoshida N."/>
        </authorList>
    </citation>
    <scope>NUCLEOTIDE SEQUENCE [LARGE SCALE GENOMIC DNA]</scope>
    <source>
        <strain evidence="3 4">YN3PY1</strain>
    </source>
</reference>